<comment type="caution">
    <text evidence="2">The sequence shown here is derived from an EMBL/GenBank/DDBJ whole genome shotgun (WGS) entry which is preliminary data.</text>
</comment>
<protein>
    <submittedName>
        <fullName evidence="2">Uncharacterized protein</fullName>
    </submittedName>
</protein>
<proteinExistence type="predicted"/>
<evidence type="ECO:0000313" key="2">
    <source>
        <dbReference type="EMBL" id="KAF0344299.1"/>
    </source>
</evidence>
<dbReference type="OrthoDB" id="2427805at2759"/>
<dbReference type="Proteomes" id="UP000439903">
    <property type="component" value="Unassembled WGS sequence"/>
</dbReference>
<dbReference type="AlphaFoldDB" id="A0A8H3WU32"/>
<organism evidence="2 3">
    <name type="scientific">Gigaspora margarita</name>
    <dbReference type="NCBI Taxonomy" id="4874"/>
    <lineage>
        <taxon>Eukaryota</taxon>
        <taxon>Fungi</taxon>
        <taxon>Fungi incertae sedis</taxon>
        <taxon>Mucoromycota</taxon>
        <taxon>Glomeromycotina</taxon>
        <taxon>Glomeromycetes</taxon>
        <taxon>Diversisporales</taxon>
        <taxon>Gigasporaceae</taxon>
        <taxon>Gigaspora</taxon>
    </lineage>
</organism>
<gene>
    <name evidence="2" type="ORF">F8M41_015948</name>
</gene>
<dbReference type="EMBL" id="WTPW01003387">
    <property type="protein sequence ID" value="KAF0344299.1"/>
    <property type="molecule type" value="Genomic_DNA"/>
</dbReference>
<reference evidence="2 3" key="1">
    <citation type="journal article" date="2019" name="Environ. Microbiol.">
        <title>At the nexus of three kingdoms: the genome of the mycorrhizal fungus Gigaspora margarita provides insights into plant, endobacterial and fungal interactions.</title>
        <authorList>
            <person name="Venice F."/>
            <person name="Ghignone S."/>
            <person name="Salvioli di Fossalunga A."/>
            <person name="Amselem J."/>
            <person name="Novero M."/>
            <person name="Xianan X."/>
            <person name="Sedzielewska Toro K."/>
            <person name="Morin E."/>
            <person name="Lipzen A."/>
            <person name="Grigoriev I.V."/>
            <person name="Henrissat B."/>
            <person name="Martin F.M."/>
            <person name="Bonfante P."/>
        </authorList>
    </citation>
    <scope>NUCLEOTIDE SEQUENCE [LARGE SCALE GENOMIC DNA]</scope>
    <source>
        <strain evidence="2 3">BEG34</strain>
    </source>
</reference>
<accession>A0A8H3WU32</accession>
<sequence>MVNLLVFRKKEEIVDKTKRKNTTRQDFEQIGGLGGAGIPKLTIRVIPTSSTPTIFTGISLCSVEVVVELSVFDLKLATLENERIIYQKEKDLLIERVALQHAELLSTTAQEAGSQLNMIQKGIAETLHNRNPNAQYQDDDDFQPVVSNSVNRQKRKNLSISTKDKQSNASVKKTKTTIRNKENIDNNTSSGSKSTLFAQFDKSERDELSSKISKEDDEINTFFQTSSSRKLAEMDNKDETVKMNKTGPFLLSESNRKEIEDAYKLMKRENMWKLKSGRFIEEELYKLGLDMRFEHASHSFIVDVDDEAIKQHFNEEECLEIYNASGPEVPQLSQEIIEYLAKFTNKRSLKEVRKAINEPDERFDAKYDKDAYHDLGYIRFALGESTSLANADRKNAQRIMPERRQMGHRSDFTIRKVGSRENDEYGIGEAGKLWIDDHESKFLKESSIKTHKVLKDMLLKLRNKVDDNSIKLQTVGMIHSGADDDNPPS</sequence>
<evidence type="ECO:0000256" key="1">
    <source>
        <dbReference type="SAM" id="MobiDB-lite"/>
    </source>
</evidence>
<evidence type="ECO:0000313" key="3">
    <source>
        <dbReference type="Proteomes" id="UP000439903"/>
    </source>
</evidence>
<feature type="compositionally biased region" description="Polar residues" evidence="1">
    <location>
        <begin position="185"/>
        <end position="197"/>
    </location>
</feature>
<keyword evidence="3" id="KW-1185">Reference proteome</keyword>
<name>A0A8H3WU32_GIGMA</name>
<feature type="region of interest" description="Disordered" evidence="1">
    <location>
        <begin position="131"/>
        <end position="198"/>
    </location>
</feature>